<accession>A0AAE1FHX2</accession>
<dbReference type="AlphaFoldDB" id="A0AAE1FHX2"/>
<protein>
    <recommendedName>
        <fullName evidence="3">Endonuclease-reverse transcriptase</fullName>
    </recommendedName>
</protein>
<keyword evidence="2" id="KW-1185">Reference proteome</keyword>
<dbReference type="Proteomes" id="UP001286313">
    <property type="component" value="Unassembled WGS sequence"/>
</dbReference>
<sequence>MADTNCPERRTALVCKELARFNIDVAALSETRLPEEGNIRETGTGYTIFWKGKAPEEPRIHGVGFAIRSQLVQQHNLASTAINERLMTVRIPLIQDRHLTLISVYAPTLTSNEEDKAAFYTQLDQTTSHWSSSLMVALS</sequence>
<evidence type="ECO:0000313" key="1">
    <source>
        <dbReference type="EMBL" id="KAK3874527.1"/>
    </source>
</evidence>
<name>A0AAE1FHX2_PETCI</name>
<gene>
    <name evidence="1" type="ORF">Pcinc_020545</name>
</gene>
<reference evidence="1" key="1">
    <citation type="submission" date="2023-10" db="EMBL/GenBank/DDBJ databases">
        <title>Genome assemblies of two species of porcelain crab, Petrolisthes cinctipes and Petrolisthes manimaculis (Anomura: Porcellanidae).</title>
        <authorList>
            <person name="Angst P."/>
        </authorList>
    </citation>
    <scope>NUCLEOTIDE SEQUENCE</scope>
    <source>
        <strain evidence="1">PB745_01</strain>
        <tissue evidence="1">Gill</tissue>
    </source>
</reference>
<dbReference type="SUPFAM" id="SSF56219">
    <property type="entry name" value="DNase I-like"/>
    <property type="match status" value="1"/>
</dbReference>
<evidence type="ECO:0000313" key="2">
    <source>
        <dbReference type="Proteomes" id="UP001286313"/>
    </source>
</evidence>
<evidence type="ECO:0008006" key="3">
    <source>
        <dbReference type="Google" id="ProtNLM"/>
    </source>
</evidence>
<dbReference type="InterPro" id="IPR036691">
    <property type="entry name" value="Endo/exonu/phosph_ase_sf"/>
</dbReference>
<dbReference type="Gene3D" id="3.60.10.10">
    <property type="entry name" value="Endonuclease/exonuclease/phosphatase"/>
    <property type="match status" value="1"/>
</dbReference>
<proteinExistence type="predicted"/>
<dbReference type="EMBL" id="JAWQEG010002096">
    <property type="protein sequence ID" value="KAK3874527.1"/>
    <property type="molecule type" value="Genomic_DNA"/>
</dbReference>
<comment type="caution">
    <text evidence="1">The sequence shown here is derived from an EMBL/GenBank/DDBJ whole genome shotgun (WGS) entry which is preliminary data.</text>
</comment>
<organism evidence="1 2">
    <name type="scientific">Petrolisthes cinctipes</name>
    <name type="common">Flat porcelain crab</name>
    <dbReference type="NCBI Taxonomy" id="88211"/>
    <lineage>
        <taxon>Eukaryota</taxon>
        <taxon>Metazoa</taxon>
        <taxon>Ecdysozoa</taxon>
        <taxon>Arthropoda</taxon>
        <taxon>Crustacea</taxon>
        <taxon>Multicrustacea</taxon>
        <taxon>Malacostraca</taxon>
        <taxon>Eumalacostraca</taxon>
        <taxon>Eucarida</taxon>
        <taxon>Decapoda</taxon>
        <taxon>Pleocyemata</taxon>
        <taxon>Anomura</taxon>
        <taxon>Galatheoidea</taxon>
        <taxon>Porcellanidae</taxon>
        <taxon>Petrolisthes</taxon>
    </lineage>
</organism>